<protein>
    <recommendedName>
        <fullName evidence="1">Transcription regulator PadR N-terminal domain-containing protein</fullName>
    </recommendedName>
</protein>
<dbReference type="EMBL" id="LS992241">
    <property type="protein sequence ID" value="SYX86175.1"/>
    <property type="molecule type" value="Genomic_DNA"/>
</dbReference>
<dbReference type="PANTHER" id="PTHR33169">
    <property type="entry name" value="PADR-FAMILY TRANSCRIPTIONAL REGULATOR"/>
    <property type="match status" value="1"/>
</dbReference>
<dbReference type="InterPro" id="IPR052509">
    <property type="entry name" value="Metal_resp_DNA-bind_regulator"/>
</dbReference>
<dbReference type="Gene3D" id="1.10.10.10">
    <property type="entry name" value="Winged helix-like DNA-binding domain superfamily/Winged helix DNA-binding domain"/>
    <property type="match status" value="1"/>
</dbReference>
<dbReference type="Proteomes" id="UP000304148">
    <property type="component" value="Chromosome"/>
</dbReference>
<proteinExistence type="predicted"/>
<dbReference type="SUPFAM" id="SSF46785">
    <property type="entry name" value="Winged helix' DNA-binding domain"/>
    <property type="match status" value="1"/>
</dbReference>
<dbReference type="InterPro" id="IPR036388">
    <property type="entry name" value="WH-like_DNA-bd_sf"/>
</dbReference>
<organism evidence="2 3">
    <name type="scientific">Paenibacillus alvei</name>
    <name type="common">Bacillus alvei</name>
    <dbReference type="NCBI Taxonomy" id="44250"/>
    <lineage>
        <taxon>Bacteria</taxon>
        <taxon>Bacillati</taxon>
        <taxon>Bacillota</taxon>
        <taxon>Bacilli</taxon>
        <taxon>Bacillales</taxon>
        <taxon>Paenibacillaceae</taxon>
        <taxon>Paenibacillus</taxon>
    </lineage>
</organism>
<gene>
    <name evidence="2" type="ORF">PBLR_14597</name>
</gene>
<dbReference type="Pfam" id="PF03551">
    <property type="entry name" value="PadR"/>
    <property type="match status" value="1"/>
</dbReference>
<evidence type="ECO:0000259" key="1">
    <source>
        <dbReference type="Pfam" id="PF03551"/>
    </source>
</evidence>
<accession>A0A383RGF7</accession>
<dbReference type="PANTHER" id="PTHR33169:SF14">
    <property type="entry name" value="TRANSCRIPTIONAL REGULATOR RV3488"/>
    <property type="match status" value="1"/>
</dbReference>
<evidence type="ECO:0000313" key="2">
    <source>
        <dbReference type="EMBL" id="SYX86175.1"/>
    </source>
</evidence>
<reference evidence="3" key="1">
    <citation type="submission" date="2018-08" db="EMBL/GenBank/DDBJ databases">
        <authorList>
            <person name="Chevrot R."/>
        </authorList>
    </citation>
    <scope>NUCLEOTIDE SEQUENCE [LARGE SCALE GENOMIC DNA]</scope>
</reference>
<dbReference type="AlphaFoldDB" id="A0A383RGF7"/>
<name>A0A383RGF7_PAEAL</name>
<evidence type="ECO:0000313" key="3">
    <source>
        <dbReference type="Proteomes" id="UP000304148"/>
    </source>
</evidence>
<dbReference type="InterPro" id="IPR036390">
    <property type="entry name" value="WH_DNA-bd_sf"/>
</dbReference>
<dbReference type="InterPro" id="IPR005149">
    <property type="entry name" value="Tscrpt_reg_PadR_N"/>
</dbReference>
<sequence>MLNVDKEILRGYIDTIILSLLYHQDLYGYDLSKEVKKQSQGSFELKEGTLYLSFKRLENNGYVTSYWQEGSAAARRKYYHLTESGRAYLRHKKAEWLFMKKLMDQFLEGVE</sequence>
<feature type="domain" description="Transcription regulator PadR N-terminal" evidence="1">
    <location>
        <begin position="17"/>
        <end position="90"/>
    </location>
</feature>